<evidence type="ECO:0000256" key="1">
    <source>
        <dbReference type="ARBA" id="ARBA00010641"/>
    </source>
</evidence>
<dbReference type="GO" id="GO:0016987">
    <property type="term" value="F:sigma factor activity"/>
    <property type="evidence" value="ECO:0007669"/>
    <property type="project" value="UniProtKB-KW"/>
</dbReference>
<dbReference type="InterPro" id="IPR007627">
    <property type="entry name" value="RNA_pol_sigma70_r2"/>
</dbReference>
<dbReference type="Proteomes" id="UP000318103">
    <property type="component" value="Unassembled WGS sequence"/>
</dbReference>
<dbReference type="InterPro" id="IPR036388">
    <property type="entry name" value="WH-like_DNA-bd_sf"/>
</dbReference>
<dbReference type="NCBIfam" id="TIGR02937">
    <property type="entry name" value="sigma70-ECF"/>
    <property type="match status" value="1"/>
</dbReference>
<organism evidence="8 9">
    <name type="scientific">Streptomyces puniciscabiei</name>
    <dbReference type="NCBI Taxonomy" id="164348"/>
    <lineage>
        <taxon>Bacteria</taxon>
        <taxon>Bacillati</taxon>
        <taxon>Actinomycetota</taxon>
        <taxon>Actinomycetes</taxon>
        <taxon>Kitasatosporales</taxon>
        <taxon>Streptomycetaceae</taxon>
        <taxon>Streptomyces</taxon>
    </lineage>
</organism>
<dbReference type="InterPro" id="IPR013324">
    <property type="entry name" value="RNA_pol_sigma_r3/r4-like"/>
</dbReference>
<evidence type="ECO:0000256" key="2">
    <source>
        <dbReference type="ARBA" id="ARBA00023015"/>
    </source>
</evidence>
<evidence type="ECO:0000256" key="4">
    <source>
        <dbReference type="ARBA" id="ARBA00023163"/>
    </source>
</evidence>
<proteinExistence type="inferred from homology"/>
<keyword evidence="9" id="KW-1185">Reference proteome</keyword>
<evidence type="ECO:0000256" key="5">
    <source>
        <dbReference type="SAM" id="MobiDB-lite"/>
    </source>
</evidence>
<dbReference type="SUPFAM" id="SSF88946">
    <property type="entry name" value="Sigma2 domain of RNA polymerase sigma factors"/>
    <property type="match status" value="1"/>
</dbReference>
<dbReference type="Pfam" id="PF08281">
    <property type="entry name" value="Sigma70_r4_2"/>
    <property type="match status" value="1"/>
</dbReference>
<dbReference type="Gene3D" id="1.10.1740.10">
    <property type="match status" value="1"/>
</dbReference>
<comment type="similarity">
    <text evidence="1">Belongs to the sigma-70 factor family. ECF subfamily.</text>
</comment>
<dbReference type="Pfam" id="PF04542">
    <property type="entry name" value="Sigma70_r2"/>
    <property type="match status" value="1"/>
</dbReference>
<feature type="region of interest" description="Disordered" evidence="5">
    <location>
        <begin position="158"/>
        <end position="354"/>
    </location>
</feature>
<name>A0A542SXM7_9ACTN</name>
<dbReference type="AlphaFoldDB" id="A0A542SXM7"/>
<dbReference type="InterPro" id="IPR039425">
    <property type="entry name" value="RNA_pol_sigma-70-like"/>
</dbReference>
<dbReference type="SUPFAM" id="SSF88659">
    <property type="entry name" value="Sigma3 and sigma4 domains of RNA polymerase sigma factors"/>
    <property type="match status" value="1"/>
</dbReference>
<comment type="caution">
    <text evidence="8">The sequence shown here is derived from an EMBL/GenBank/DDBJ whole genome shotgun (WGS) entry which is preliminary data.</text>
</comment>
<dbReference type="PANTHER" id="PTHR43133">
    <property type="entry name" value="RNA POLYMERASE ECF-TYPE SIGMA FACTO"/>
    <property type="match status" value="1"/>
</dbReference>
<evidence type="ECO:0000313" key="9">
    <source>
        <dbReference type="Proteomes" id="UP000318103"/>
    </source>
</evidence>
<dbReference type="EMBL" id="VFNX01000006">
    <property type="protein sequence ID" value="TQK79366.1"/>
    <property type="molecule type" value="Genomic_DNA"/>
</dbReference>
<reference evidence="8 9" key="1">
    <citation type="submission" date="2019-06" db="EMBL/GenBank/DDBJ databases">
        <title>Sequencing the genomes of 1000 actinobacteria strains.</title>
        <authorList>
            <person name="Klenk H.-P."/>
        </authorList>
    </citation>
    <scope>NUCLEOTIDE SEQUENCE [LARGE SCALE GENOMIC DNA]</scope>
    <source>
        <strain evidence="8 9">DSM 41929</strain>
    </source>
</reference>
<dbReference type="GO" id="GO:0003677">
    <property type="term" value="F:DNA binding"/>
    <property type="evidence" value="ECO:0007669"/>
    <property type="project" value="InterPro"/>
</dbReference>
<dbReference type="Gene3D" id="1.10.10.10">
    <property type="entry name" value="Winged helix-like DNA-binding domain superfamily/Winged helix DNA-binding domain"/>
    <property type="match status" value="1"/>
</dbReference>
<keyword evidence="2" id="KW-0805">Transcription regulation</keyword>
<keyword evidence="4" id="KW-0804">Transcription</keyword>
<evidence type="ECO:0000259" key="7">
    <source>
        <dbReference type="Pfam" id="PF08281"/>
    </source>
</evidence>
<keyword evidence="3" id="KW-0731">Sigma factor</keyword>
<dbReference type="GO" id="GO:0006352">
    <property type="term" value="P:DNA-templated transcription initiation"/>
    <property type="evidence" value="ECO:0007669"/>
    <property type="project" value="InterPro"/>
</dbReference>
<feature type="domain" description="RNA polymerase sigma factor 70 region 4 type 2" evidence="7">
    <location>
        <begin position="107"/>
        <end position="158"/>
    </location>
</feature>
<feature type="domain" description="RNA polymerase sigma-70 region 2" evidence="6">
    <location>
        <begin position="20"/>
        <end position="76"/>
    </location>
</feature>
<dbReference type="InterPro" id="IPR013249">
    <property type="entry name" value="RNA_pol_sigma70_r4_t2"/>
</dbReference>
<protein>
    <submittedName>
        <fullName evidence="8">RNA polymerase sigma factor (Sigma-70 family)</fullName>
    </submittedName>
</protein>
<dbReference type="InterPro" id="IPR013325">
    <property type="entry name" value="RNA_pol_sigma_r2"/>
</dbReference>
<evidence type="ECO:0000313" key="8">
    <source>
        <dbReference type="EMBL" id="TQK79366.1"/>
    </source>
</evidence>
<accession>A0A542SXM7</accession>
<gene>
    <name evidence="8" type="ORF">FB563_8075</name>
</gene>
<sequence length="354" mass="37107">MSNDEIFAAAYREHYWAVSRYVARRLPGRAGEVEEVVAEVFTVAWRRRRELPDEPLPWLYGVARNCLANAVRGHGRRRRLLDRLGNDEAAHGRHVAHSPDAEAPGAWVHEALDRLSPADQEVLRLAAWEELDAGQIAVALGCGRRAATMRLHRARRRLRAEIDRMRPAPRAPATPPGRRTDPGAGEGDAPSGDRSRGEASVSGPPPDRLACSGAPVSPPHSGARSLPGAAAGTPERASPGARASLPPSDGRARSGPPDGAALPGRRPPADASADPSLCGQRPPAVTPESVPSAGPLPGVGDGTRPSGSARITDGTPAHEMPAEDMPAGQSGPGPRSTRSAAPAGVPLCKDSRHA</sequence>
<dbReference type="PANTHER" id="PTHR43133:SF25">
    <property type="entry name" value="RNA POLYMERASE SIGMA FACTOR RFAY-RELATED"/>
    <property type="match status" value="1"/>
</dbReference>
<evidence type="ECO:0000259" key="6">
    <source>
        <dbReference type="Pfam" id="PF04542"/>
    </source>
</evidence>
<dbReference type="InterPro" id="IPR014284">
    <property type="entry name" value="RNA_pol_sigma-70_dom"/>
</dbReference>
<evidence type="ECO:0000256" key="3">
    <source>
        <dbReference type="ARBA" id="ARBA00023082"/>
    </source>
</evidence>